<gene>
    <name evidence="5" type="ORF">HF519_08500</name>
</gene>
<dbReference type="PANTHER" id="PTHR33744:SF7">
    <property type="entry name" value="PUCR FAMILY TRANSCRIPTIONAL REGULATOR"/>
    <property type="match status" value="1"/>
</dbReference>
<dbReference type="InterPro" id="IPR051448">
    <property type="entry name" value="CdaR-like_regulators"/>
</dbReference>
<evidence type="ECO:0000256" key="2">
    <source>
        <dbReference type="SAM" id="MobiDB-lite"/>
    </source>
</evidence>
<dbReference type="InterPro" id="IPR025736">
    <property type="entry name" value="PucR_C-HTH_dom"/>
</dbReference>
<dbReference type="AlphaFoldDB" id="A0A848DGG3"/>
<evidence type="ECO:0000256" key="1">
    <source>
        <dbReference type="ARBA" id="ARBA00006754"/>
    </source>
</evidence>
<evidence type="ECO:0000259" key="4">
    <source>
        <dbReference type="Pfam" id="PF17853"/>
    </source>
</evidence>
<dbReference type="Proteomes" id="UP000586918">
    <property type="component" value="Unassembled WGS sequence"/>
</dbReference>
<sequence>MLPDVSHAEVGATPVRPVPTGVSTATLRRLELAAGGLASACLAAMEERQPWFERLPADQRAGVLLVTQTGVSNFVAWLGEPSETIRLTAEAFRIAPRDLARRLSLRQTVDLVRIATEVFEQRLPPLAADEAEYRVLAEAVLRFGREIAFAAATVYASAAESRGAWDARLEALVVDGVVRGDADDALVSRAAALGWDPAAAVRVLVGSAPVDNPPERLGELRRHAARIGRSVLVGVQGSRLVVLLSEPRPGGERPPGRPEAAPHSAPQPIGRLAEDFGPGPVVMGPVTANLAGAHASARDALAALRAAPGWPEAPRPVDAEDLLPERAMSGDPEAHRQLVESVVVPLEDAGGELLRTLAAYLEGGSALESCARALFVHPNTVRYRLRRVSDLTGRTPTDPRDALVLRTALVAGRLQAAARSGEQPTTL</sequence>
<dbReference type="PANTHER" id="PTHR33744">
    <property type="entry name" value="CARBOHYDRATE DIACID REGULATOR"/>
    <property type="match status" value="1"/>
</dbReference>
<feature type="domain" description="CdaR GGDEF-like" evidence="4">
    <location>
        <begin position="180"/>
        <end position="306"/>
    </location>
</feature>
<evidence type="ECO:0000313" key="6">
    <source>
        <dbReference type="Proteomes" id="UP000586918"/>
    </source>
</evidence>
<dbReference type="Pfam" id="PF13556">
    <property type="entry name" value="HTH_30"/>
    <property type="match status" value="1"/>
</dbReference>
<accession>A0A848DGG3</accession>
<dbReference type="InterPro" id="IPR041522">
    <property type="entry name" value="CdaR_GGDEF"/>
</dbReference>
<evidence type="ECO:0000259" key="3">
    <source>
        <dbReference type="Pfam" id="PF13556"/>
    </source>
</evidence>
<proteinExistence type="inferred from homology"/>
<dbReference type="Gene3D" id="1.10.10.2840">
    <property type="entry name" value="PucR C-terminal helix-turn-helix domain"/>
    <property type="match status" value="1"/>
</dbReference>
<feature type="region of interest" description="Disordered" evidence="2">
    <location>
        <begin position="245"/>
        <end position="269"/>
    </location>
</feature>
<protein>
    <submittedName>
        <fullName evidence="5">PucR family transcriptional regulator</fullName>
    </submittedName>
</protein>
<keyword evidence="6" id="KW-1185">Reference proteome</keyword>
<dbReference type="EMBL" id="JAAXKZ010000021">
    <property type="protein sequence ID" value="NMH91623.1"/>
    <property type="molecule type" value="Genomic_DNA"/>
</dbReference>
<feature type="domain" description="PucR C-terminal helix-turn-helix" evidence="3">
    <location>
        <begin position="353"/>
        <end position="410"/>
    </location>
</feature>
<evidence type="ECO:0000313" key="5">
    <source>
        <dbReference type="EMBL" id="NMH91623.1"/>
    </source>
</evidence>
<dbReference type="InterPro" id="IPR042070">
    <property type="entry name" value="PucR_C-HTH_sf"/>
</dbReference>
<comment type="caution">
    <text evidence="5">The sequence shown here is derived from an EMBL/GenBank/DDBJ whole genome shotgun (WGS) entry which is preliminary data.</text>
</comment>
<name>A0A848DGG3_9PSEU</name>
<reference evidence="5 6" key="1">
    <citation type="submission" date="2020-04" db="EMBL/GenBank/DDBJ databases">
        <authorList>
            <person name="Klaysubun C."/>
            <person name="Duangmal K."/>
            <person name="Lipun K."/>
        </authorList>
    </citation>
    <scope>NUCLEOTIDE SEQUENCE [LARGE SCALE GENOMIC DNA]</scope>
    <source>
        <strain evidence="5 6">DSM 45300</strain>
    </source>
</reference>
<organism evidence="5 6">
    <name type="scientific">Pseudonocardia bannensis</name>
    <dbReference type="NCBI Taxonomy" id="630973"/>
    <lineage>
        <taxon>Bacteria</taxon>
        <taxon>Bacillati</taxon>
        <taxon>Actinomycetota</taxon>
        <taxon>Actinomycetes</taxon>
        <taxon>Pseudonocardiales</taxon>
        <taxon>Pseudonocardiaceae</taxon>
        <taxon>Pseudonocardia</taxon>
    </lineage>
</organism>
<dbReference type="Pfam" id="PF17853">
    <property type="entry name" value="GGDEF_2"/>
    <property type="match status" value="1"/>
</dbReference>
<comment type="similarity">
    <text evidence="1">Belongs to the CdaR family.</text>
</comment>